<organism evidence="2 3">
    <name type="scientific">Hyaloperonospora arabidopsidis (strain Emoy2)</name>
    <name type="common">Downy mildew agent</name>
    <name type="synonym">Peronospora arabidopsidis</name>
    <dbReference type="NCBI Taxonomy" id="559515"/>
    <lineage>
        <taxon>Eukaryota</taxon>
        <taxon>Sar</taxon>
        <taxon>Stramenopiles</taxon>
        <taxon>Oomycota</taxon>
        <taxon>Peronosporomycetes</taxon>
        <taxon>Peronosporales</taxon>
        <taxon>Peronosporaceae</taxon>
        <taxon>Hyaloperonospora</taxon>
    </lineage>
</organism>
<evidence type="ECO:0000313" key="2">
    <source>
        <dbReference type="EnsemblProtists" id="HpaP809503"/>
    </source>
</evidence>
<evidence type="ECO:0000256" key="1">
    <source>
        <dbReference type="SAM" id="SignalP"/>
    </source>
</evidence>
<accession>M4BSR9</accession>
<feature type="signal peptide" evidence="1">
    <location>
        <begin position="1"/>
        <end position="19"/>
    </location>
</feature>
<reference evidence="3" key="1">
    <citation type="journal article" date="2010" name="Science">
        <title>Signatures of adaptation to obligate biotrophy in the Hyaloperonospora arabidopsidis genome.</title>
        <authorList>
            <person name="Baxter L."/>
            <person name="Tripathy S."/>
            <person name="Ishaque N."/>
            <person name="Boot N."/>
            <person name="Cabral A."/>
            <person name="Kemen E."/>
            <person name="Thines M."/>
            <person name="Ah-Fong A."/>
            <person name="Anderson R."/>
            <person name="Badejoko W."/>
            <person name="Bittner-Eddy P."/>
            <person name="Boore J.L."/>
            <person name="Chibucos M.C."/>
            <person name="Coates M."/>
            <person name="Dehal P."/>
            <person name="Delehaunty K."/>
            <person name="Dong S."/>
            <person name="Downton P."/>
            <person name="Dumas B."/>
            <person name="Fabro G."/>
            <person name="Fronick C."/>
            <person name="Fuerstenberg S.I."/>
            <person name="Fulton L."/>
            <person name="Gaulin E."/>
            <person name="Govers F."/>
            <person name="Hughes L."/>
            <person name="Humphray S."/>
            <person name="Jiang R.H."/>
            <person name="Judelson H."/>
            <person name="Kamoun S."/>
            <person name="Kyung K."/>
            <person name="Meijer H."/>
            <person name="Minx P."/>
            <person name="Morris P."/>
            <person name="Nelson J."/>
            <person name="Phuntumart V."/>
            <person name="Qutob D."/>
            <person name="Rehmany A."/>
            <person name="Rougon-Cardoso A."/>
            <person name="Ryden P."/>
            <person name="Torto-Alalibo T."/>
            <person name="Studholme D."/>
            <person name="Wang Y."/>
            <person name="Win J."/>
            <person name="Wood J."/>
            <person name="Clifton S.W."/>
            <person name="Rogers J."/>
            <person name="Van den Ackerveken G."/>
            <person name="Jones J.D."/>
            <person name="McDowell J.M."/>
            <person name="Beynon J."/>
            <person name="Tyler B.M."/>
        </authorList>
    </citation>
    <scope>NUCLEOTIDE SEQUENCE [LARGE SCALE GENOMIC DNA]</scope>
    <source>
        <strain evidence="3">Emoy2</strain>
    </source>
</reference>
<dbReference type="VEuPathDB" id="FungiDB:HpaG809503"/>
<protein>
    <recommendedName>
        <fullName evidence="4">RxLR effector candidate protein</fullName>
    </recommendedName>
</protein>
<dbReference type="InParanoid" id="M4BSR9"/>
<dbReference type="EnsemblProtists" id="HpaT809503">
    <property type="protein sequence ID" value="HpaP809503"/>
    <property type="gene ID" value="HpaG809503"/>
</dbReference>
<evidence type="ECO:0008006" key="4">
    <source>
        <dbReference type="Google" id="ProtNLM"/>
    </source>
</evidence>
<dbReference type="HOGENOM" id="CLU_1800164_0_0_1"/>
<keyword evidence="1" id="KW-0732">Signal</keyword>
<reference evidence="2" key="2">
    <citation type="submission" date="2015-06" db="UniProtKB">
        <authorList>
            <consortium name="EnsemblProtists"/>
        </authorList>
    </citation>
    <scope>IDENTIFICATION</scope>
    <source>
        <strain evidence="2">Emoy2</strain>
    </source>
</reference>
<feature type="chain" id="PRO_5004049128" description="RxLR effector candidate protein" evidence="1">
    <location>
        <begin position="20"/>
        <end position="144"/>
    </location>
</feature>
<dbReference type="EMBL" id="JH597779">
    <property type="status" value="NOT_ANNOTATED_CDS"/>
    <property type="molecule type" value="Genomic_DNA"/>
</dbReference>
<evidence type="ECO:0000313" key="3">
    <source>
        <dbReference type="Proteomes" id="UP000011713"/>
    </source>
</evidence>
<name>M4BSR9_HYAAE</name>
<proteinExistence type="predicted"/>
<keyword evidence="3" id="KW-1185">Reference proteome</keyword>
<sequence>MGRTSFLLLLLTTVGCMHGLAIKGSSMANVAPVGSIRHGVITPSDIKPTSTAKKFAVDHEDENRGWREIKSVVMSPAFSKTVEMNPAMVQRVGTMVQDNETVKNVGWIGRMIKRFKLDKLASFAGGFVTYRLLMSLVARAAFHG</sequence>
<dbReference type="Proteomes" id="UP000011713">
    <property type="component" value="Unassembled WGS sequence"/>
</dbReference>
<dbReference type="PROSITE" id="PS51257">
    <property type="entry name" value="PROKAR_LIPOPROTEIN"/>
    <property type="match status" value="1"/>
</dbReference>
<dbReference type="AlphaFoldDB" id="M4BSR9"/>